<accession>A0A7X2N098</accession>
<gene>
    <name evidence="2" type="ORF">FYJ33_13285</name>
</gene>
<evidence type="ECO:0000313" key="3">
    <source>
        <dbReference type="Proteomes" id="UP000460287"/>
    </source>
</evidence>
<dbReference type="Proteomes" id="UP000460287">
    <property type="component" value="Unassembled WGS sequence"/>
</dbReference>
<protein>
    <submittedName>
        <fullName evidence="2">Uncharacterized protein</fullName>
    </submittedName>
</protein>
<dbReference type="EMBL" id="VULX01000028">
    <property type="protein sequence ID" value="MSR92338.1"/>
    <property type="molecule type" value="Genomic_DNA"/>
</dbReference>
<feature type="transmembrane region" description="Helical" evidence="1">
    <location>
        <begin position="91"/>
        <end position="118"/>
    </location>
</feature>
<comment type="caution">
    <text evidence="2">The sequence shown here is derived from an EMBL/GenBank/DDBJ whole genome shotgun (WGS) entry which is preliminary data.</text>
</comment>
<keyword evidence="1" id="KW-0812">Transmembrane</keyword>
<feature type="transmembrane region" description="Helical" evidence="1">
    <location>
        <begin position="58"/>
        <end position="79"/>
    </location>
</feature>
<evidence type="ECO:0000313" key="2">
    <source>
        <dbReference type="EMBL" id="MSR92338.1"/>
    </source>
</evidence>
<dbReference type="AlphaFoldDB" id="A0A7X2N098"/>
<keyword evidence="1" id="KW-0472">Membrane</keyword>
<organism evidence="2 3">
    <name type="scientific">Inconstantimicrobium porci</name>
    <dbReference type="NCBI Taxonomy" id="2652291"/>
    <lineage>
        <taxon>Bacteria</taxon>
        <taxon>Bacillati</taxon>
        <taxon>Bacillota</taxon>
        <taxon>Clostridia</taxon>
        <taxon>Eubacteriales</taxon>
        <taxon>Clostridiaceae</taxon>
        <taxon>Inconstantimicrobium</taxon>
    </lineage>
</organism>
<sequence length="143" mass="16096">MSKMLLPSDVNAQDFDSIIVLTFGFPAVAVFYFLLIYSHCAFTMQYFGRTSDYSKLQIGLRFGICFALIYFIGMQEVMVEASPFKTWGIDFLIYQFVMGIGEALVAIIMCVVISSLTLKNSVHKKPWAIDANKALSTIFKGEE</sequence>
<keyword evidence="1" id="KW-1133">Transmembrane helix</keyword>
<proteinExistence type="predicted"/>
<reference evidence="2 3" key="1">
    <citation type="submission" date="2019-08" db="EMBL/GenBank/DDBJ databases">
        <title>In-depth cultivation of the pig gut microbiome towards novel bacterial diversity and tailored functional studies.</title>
        <authorList>
            <person name="Wylensek D."/>
            <person name="Hitch T.C.A."/>
            <person name="Clavel T."/>
        </authorList>
    </citation>
    <scope>NUCLEOTIDE SEQUENCE [LARGE SCALE GENOMIC DNA]</scope>
    <source>
        <strain evidence="2 3">WCA-383-APC-5B</strain>
    </source>
</reference>
<keyword evidence="3" id="KW-1185">Reference proteome</keyword>
<name>A0A7X2N098_9CLOT</name>
<evidence type="ECO:0000256" key="1">
    <source>
        <dbReference type="SAM" id="Phobius"/>
    </source>
</evidence>
<dbReference type="RefSeq" id="WP_154532234.1">
    <property type="nucleotide sequence ID" value="NZ_VULX01000028.1"/>
</dbReference>
<feature type="transmembrane region" description="Helical" evidence="1">
    <location>
        <begin position="15"/>
        <end position="37"/>
    </location>
</feature>